<keyword evidence="3" id="KW-0378">Hydrolase</keyword>
<feature type="region of interest" description="Disordered" evidence="5">
    <location>
        <begin position="202"/>
        <end position="228"/>
    </location>
</feature>
<name>A0A936TEF7_9ACTN</name>
<comment type="caution">
    <text evidence="7">The sequence shown here is derived from an EMBL/GenBank/DDBJ whole genome shotgun (WGS) entry which is preliminary data.</text>
</comment>
<dbReference type="SUPFAM" id="SSF53649">
    <property type="entry name" value="Alkaline phosphatase-like"/>
    <property type="match status" value="1"/>
</dbReference>
<comment type="similarity">
    <text evidence="1">Belongs to the sulfatase family.</text>
</comment>
<dbReference type="InterPro" id="IPR017850">
    <property type="entry name" value="Alkaline_phosphatase_core_sf"/>
</dbReference>
<keyword evidence="4" id="KW-0106">Calcium</keyword>
<feature type="compositionally biased region" description="Basic and acidic residues" evidence="5">
    <location>
        <begin position="24"/>
        <end position="33"/>
    </location>
</feature>
<dbReference type="Proteomes" id="UP000727993">
    <property type="component" value="Unassembled WGS sequence"/>
</dbReference>
<dbReference type="InterPro" id="IPR000917">
    <property type="entry name" value="Sulfatase_N"/>
</dbReference>
<protein>
    <submittedName>
        <fullName evidence="7">Arylsulfatase</fullName>
    </submittedName>
</protein>
<feature type="domain" description="Sulfatase N-terminal" evidence="6">
    <location>
        <begin position="49"/>
        <end position="480"/>
    </location>
</feature>
<evidence type="ECO:0000256" key="3">
    <source>
        <dbReference type="ARBA" id="ARBA00022801"/>
    </source>
</evidence>
<feature type="compositionally biased region" description="Gly residues" evidence="5">
    <location>
        <begin position="215"/>
        <end position="228"/>
    </location>
</feature>
<feature type="compositionally biased region" description="Basic and acidic residues" evidence="5">
    <location>
        <begin position="202"/>
        <end position="214"/>
    </location>
</feature>
<dbReference type="Pfam" id="PF00884">
    <property type="entry name" value="Sulfatase"/>
    <property type="match status" value="1"/>
</dbReference>
<evidence type="ECO:0000256" key="2">
    <source>
        <dbReference type="ARBA" id="ARBA00022723"/>
    </source>
</evidence>
<feature type="region of interest" description="Disordered" evidence="5">
    <location>
        <begin position="1"/>
        <end position="45"/>
    </location>
</feature>
<dbReference type="AlphaFoldDB" id="A0A936TEF7"/>
<dbReference type="PROSITE" id="PS00523">
    <property type="entry name" value="SULFATASE_1"/>
    <property type="match status" value="1"/>
</dbReference>
<gene>
    <name evidence="7" type="ORF">IPN02_07290</name>
</gene>
<dbReference type="PANTHER" id="PTHR42693">
    <property type="entry name" value="ARYLSULFATASE FAMILY MEMBER"/>
    <property type="match status" value="1"/>
</dbReference>
<evidence type="ECO:0000256" key="1">
    <source>
        <dbReference type="ARBA" id="ARBA00008779"/>
    </source>
</evidence>
<organism evidence="7 8">
    <name type="scientific">Candidatus Neomicrothrix subdominans</name>
    <dbReference type="NCBI Taxonomy" id="2954438"/>
    <lineage>
        <taxon>Bacteria</taxon>
        <taxon>Bacillati</taxon>
        <taxon>Actinomycetota</taxon>
        <taxon>Acidimicrobiia</taxon>
        <taxon>Acidimicrobiales</taxon>
        <taxon>Microthrixaceae</taxon>
        <taxon>Candidatus Neomicrothrix</taxon>
    </lineage>
</organism>
<evidence type="ECO:0000256" key="4">
    <source>
        <dbReference type="ARBA" id="ARBA00022837"/>
    </source>
</evidence>
<evidence type="ECO:0000256" key="5">
    <source>
        <dbReference type="SAM" id="MobiDB-lite"/>
    </source>
</evidence>
<sequence>MSRPSRFEGRIGRTVAESEPYFDEGPHPDDAFGGRDSAANDSAPNDSAPNVVVVLLDDTGYAQFGCYGSDIDTPNIDALAAGGLQFTNFHATPLCSPTRASLLTGRSAHAVGMRAISNFRTGFPNMLGHISNDAATMAEVLSDDGYATFCVGKWHLARMEQCSAAGPFDQWPLGRGFDRFYGFLEGETDQFHPDLVCDNHHVEAPSPVRSDRSGHGGQDGSPVGGDGGYHLSEDLVDQALGMIADSVGVRPDRPFFTYLAFGATHAPHQAPEAYLEKYRGRYDEGWDVVRRRWFERQLALGVIPEGTELAPRNPGVEPWEDLPENQRRLAARLQEAFAAFLDHSDDQIGRLVEGLDRLGQLDNTVLCVLADNGASQEGGPYGVMHEMKFFNGILETPDEAIERIDDIGGPHSHTNYPWGWAQCGNSPFKWYKQNTHEGGVHVPMVISWPDGLDPAQRGTRRDQFVNVADIAPTLYELVGVEAPGTYRGIEQLPVTGNSFASVLQAADEPATNTLQYFEMGGSRALVAGEWKAVCKHTPGADYDAEAWELYHLAEDRSECDDLAEAQPDKLAELVALWWVEADRHGVLPLDDRTFELFGARFRDRSPHPVDRRYRYRPPMSPMPAQASAPIGGRSFTLTARVTRSAADGGVLFSTGTENSGIALFVQDGRLVLDYNAFDDHTVIESDVEVPARDAELVLRCTRGDGMSGSAELLIDGVPAGSAKLPLYLRVISSVGSSIGYGGGSAVSPRYQGAFPFSGTLHEVEIQLHGHAPGADRATARAEMARQ</sequence>
<dbReference type="PROSITE" id="PS00149">
    <property type="entry name" value="SULFATASE_2"/>
    <property type="match status" value="1"/>
</dbReference>
<dbReference type="EMBL" id="JADJZA010000003">
    <property type="protein sequence ID" value="MBK9296639.1"/>
    <property type="molecule type" value="Genomic_DNA"/>
</dbReference>
<evidence type="ECO:0000259" key="6">
    <source>
        <dbReference type="Pfam" id="PF00884"/>
    </source>
</evidence>
<keyword evidence="2" id="KW-0479">Metal-binding</keyword>
<dbReference type="Gene3D" id="3.40.720.10">
    <property type="entry name" value="Alkaline Phosphatase, subunit A"/>
    <property type="match status" value="1"/>
</dbReference>
<reference evidence="7 8" key="1">
    <citation type="submission" date="2020-10" db="EMBL/GenBank/DDBJ databases">
        <title>Connecting structure to function with the recovery of over 1000 high-quality activated sludge metagenome-assembled genomes encoding full-length rRNA genes using long-read sequencing.</title>
        <authorList>
            <person name="Singleton C.M."/>
            <person name="Petriglieri F."/>
            <person name="Kristensen J.M."/>
            <person name="Kirkegaard R.H."/>
            <person name="Michaelsen T.Y."/>
            <person name="Andersen M.H."/>
            <person name="Karst S.M."/>
            <person name="Dueholm M.S."/>
            <person name="Nielsen P.H."/>
            <person name="Albertsen M."/>
        </authorList>
    </citation>
    <scope>NUCLEOTIDE SEQUENCE [LARGE SCALE GENOMIC DNA]</scope>
    <source>
        <strain evidence="7">Lyne_18-Q3-R50-59_MAXAC.006</strain>
    </source>
</reference>
<dbReference type="InterPro" id="IPR024607">
    <property type="entry name" value="Sulfatase_CS"/>
</dbReference>
<dbReference type="PANTHER" id="PTHR42693:SF33">
    <property type="entry name" value="ARYLSULFATASE"/>
    <property type="match status" value="1"/>
</dbReference>
<evidence type="ECO:0000313" key="8">
    <source>
        <dbReference type="Proteomes" id="UP000727993"/>
    </source>
</evidence>
<dbReference type="CDD" id="cd16025">
    <property type="entry name" value="PAS_like"/>
    <property type="match status" value="1"/>
</dbReference>
<accession>A0A936TEF7</accession>
<dbReference type="Gene3D" id="3.30.1120.10">
    <property type="match status" value="1"/>
</dbReference>
<feature type="compositionally biased region" description="Low complexity" evidence="5">
    <location>
        <begin position="36"/>
        <end position="45"/>
    </location>
</feature>
<dbReference type="GO" id="GO:0046872">
    <property type="term" value="F:metal ion binding"/>
    <property type="evidence" value="ECO:0007669"/>
    <property type="project" value="UniProtKB-KW"/>
</dbReference>
<evidence type="ECO:0000313" key="7">
    <source>
        <dbReference type="EMBL" id="MBK9296639.1"/>
    </source>
</evidence>
<feature type="compositionally biased region" description="Basic and acidic residues" evidence="5">
    <location>
        <begin position="1"/>
        <end position="11"/>
    </location>
</feature>
<dbReference type="SUPFAM" id="SSF49899">
    <property type="entry name" value="Concanavalin A-like lectins/glucanases"/>
    <property type="match status" value="1"/>
</dbReference>
<proteinExistence type="inferred from homology"/>
<dbReference type="GO" id="GO:0004065">
    <property type="term" value="F:arylsulfatase activity"/>
    <property type="evidence" value="ECO:0007669"/>
    <property type="project" value="TreeGrafter"/>
</dbReference>
<dbReference type="InterPro" id="IPR050738">
    <property type="entry name" value="Sulfatase"/>
</dbReference>
<dbReference type="InterPro" id="IPR013320">
    <property type="entry name" value="ConA-like_dom_sf"/>
</dbReference>